<evidence type="ECO:0008006" key="3">
    <source>
        <dbReference type="Google" id="ProtNLM"/>
    </source>
</evidence>
<proteinExistence type="predicted"/>
<dbReference type="EMBL" id="JARRAG010000002">
    <property type="protein sequence ID" value="MDG3007339.1"/>
    <property type="molecule type" value="Genomic_DNA"/>
</dbReference>
<accession>A0ABT6FIH7</accession>
<dbReference type="RefSeq" id="WP_277863620.1">
    <property type="nucleotide sequence ID" value="NZ_JARRAG010000002.1"/>
</dbReference>
<comment type="caution">
    <text evidence="1">The sequence shown here is derived from an EMBL/GenBank/DDBJ whole genome shotgun (WGS) entry which is preliminary data.</text>
</comment>
<keyword evidence="2" id="KW-1185">Reference proteome</keyword>
<name>A0ABT6FIH7_9BACT</name>
<gene>
    <name evidence="1" type="ORF">PZE19_26555</name>
</gene>
<sequence length="286" mass="30251">MNRKSLCILGILCCWTDAADAGFATNPWEMRISSQYTNDRGAHVLGSLGGRTPLTLPETTFTSSPGTATAVAEASTDYVGSAHAAGALLDGSLSVGGYDPQATNYSWSTLSITSSIRVTLGPPSGPAEDSSSIGFDSFYHLKGVVAEGDVLMFSVSSSAQTTSSGGGIVGLYSYFPTSTWQTVTQPGDFDFIFSDDKILGETYGYWYRNFNYSRTWTIQASVSVLIYHYNGAGITSIDIDPGVMIRNASVVPEPGSFGLSIVGSGCLALGCFFQLRGSRDVATDTR</sequence>
<protein>
    <recommendedName>
        <fullName evidence="3">PEP-CTERM protein-sorting domain-containing protein</fullName>
    </recommendedName>
</protein>
<dbReference type="Proteomes" id="UP001216907">
    <property type="component" value="Unassembled WGS sequence"/>
</dbReference>
<evidence type="ECO:0000313" key="2">
    <source>
        <dbReference type="Proteomes" id="UP001216907"/>
    </source>
</evidence>
<evidence type="ECO:0000313" key="1">
    <source>
        <dbReference type="EMBL" id="MDG3007339.1"/>
    </source>
</evidence>
<reference evidence="1 2" key="1">
    <citation type="submission" date="2023-03" db="EMBL/GenBank/DDBJ databases">
        <title>Paludisphaera mucosa sp. nov. a novel planctomycete from northern fen.</title>
        <authorList>
            <person name="Ivanova A."/>
        </authorList>
    </citation>
    <scope>NUCLEOTIDE SEQUENCE [LARGE SCALE GENOMIC DNA]</scope>
    <source>
        <strain evidence="1 2">Pla2</strain>
    </source>
</reference>
<organism evidence="1 2">
    <name type="scientific">Paludisphaera mucosa</name>
    <dbReference type="NCBI Taxonomy" id="3030827"/>
    <lineage>
        <taxon>Bacteria</taxon>
        <taxon>Pseudomonadati</taxon>
        <taxon>Planctomycetota</taxon>
        <taxon>Planctomycetia</taxon>
        <taxon>Isosphaerales</taxon>
        <taxon>Isosphaeraceae</taxon>
        <taxon>Paludisphaera</taxon>
    </lineage>
</organism>